<evidence type="ECO:0000256" key="1">
    <source>
        <dbReference type="ARBA" id="ARBA00009080"/>
    </source>
</evidence>
<evidence type="ECO:0000256" key="2">
    <source>
        <dbReference type="ARBA" id="ARBA00023002"/>
    </source>
</evidence>
<dbReference type="HOGENOM" id="CLU_035117_0_3_11"/>
<sequence length="285" mass="28797">MTAIALLGQGRMGVPMAVRLVAAGHPTTVWNRTPDKCATAGERGARVADSPADAVRDADVVITMLRDADAVDAVLSDDTVAALRPDVVLLEMSTIGPDAVRALRERLRADVVLLDAPVVGSIPQATAGELRILVGGAESDVERCADVLAVLGSADRVGDLGAGAAAKLVANLVTISAFAVIGESLALGDRLGLTDDRVLDLLAKSAIGGFSERVRGRLGTTPPAQFGLGLAEKDLALVLAAGADPAGVAGAAHQNFADAVAAGLAGHDISAVVADMRSRAHAMGN</sequence>
<dbReference type="AlphaFoldDB" id="K0JSV8"/>
<protein>
    <submittedName>
        <fullName evidence="7">3-hydroxyisobutyrate dehydrogenase-like protein</fullName>
        <ecNumber evidence="7">1.1.1.31</ecNumber>
    </submittedName>
</protein>
<dbReference type="InterPro" id="IPR008927">
    <property type="entry name" value="6-PGluconate_DH-like_C_sf"/>
</dbReference>
<keyword evidence="3" id="KW-0520">NAD</keyword>
<dbReference type="EC" id="1.1.1.31" evidence="7"/>
<feature type="active site" evidence="4">
    <location>
        <position position="167"/>
    </location>
</feature>
<dbReference type="eggNOG" id="COG2084">
    <property type="taxonomic scope" value="Bacteria"/>
</dbReference>
<dbReference type="Proteomes" id="UP000006281">
    <property type="component" value="Chromosome"/>
</dbReference>
<dbReference type="EMBL" id="HE804045">
    <property type="protein sequence ID" value="CCH30835.1"/>
    <property type="molecule type" value="Genomic_DNA"/>
</dbReference>
<dbReference type="KEGG" id="sesp:BN6_35370"/>
<evidence type="ECO:0000313" key="7">
    <source>
        <dbReference type="EMBL" id="CCH30835.1"/>
    </source>
</evidence>
<dbReference type="Gene3D" id="1.10.1040.10">
    <property type="entry name" value="N-(1-d-carboxylethyl)-l-norvaline Dehydrogenase, domain 2"/>
    <property type="match status" value="1"/>
</dbReference>
<dbReference type="Pfam" id="PF03446">
    <property type="entry name" value="NAD_binding_2"/>
    <property type="match status" value="1"/>
</dbReference>
<dbReference type="SUPFAM" id="SSF51735">
    <property type="entry name" value="NAD(P)-binding Rossmann-fold domains"/>
    <property type="match status" value="1"/>
</dbReference>
<reference evidence="7 8" key="1">
    <citation type="journal article" date="2012" name="BMC Genomics">
        <title>Complete genome sequence of Saccharothrix espanaensis DSM 44229T and comparison to the other completely sequenced Pseudonocardiaceae.</title>
        <authorList>
            <person name="Strobel T."/>
            <person name="Al-Dilaimi A."/>
            <person name="Blom J."/>
            <person name="Gessner A."/>
            <person name="Kalinowski J."/>
            <person name="Luzhetska M."/>
            <person name="Puhler A."/>
            <person name="Szczepanowski R."/>
            <person name="Bechthold A."/>
            <person name="Ruckert C."/>
        </authorList>
    </citation>
    <scope>NUCLEOTIDE SEQUENCE [LARGE SCALE GENOMIC DNA]</scope>
    <source>
        <strain evidence="8">ATCC 51144 / DSM 44229 / JCM 9112 / NBRC 15066 / NRRL 15764</strain>
    </source>
</reference>
<dbReference type="OrthoDB" id="9135493at2"/>
<dbReference type="RefSeq" id="WP_015100947.1">
    <property type="nucleotide sequence ID" value="NC_019673.1"/>
</dbReference>
<proteinExistence type="inferred from homology"/>
<dbReference type="GO" id="GO:0050661">
    <property type="term" value="F:NADP binding"/>
    <property type="evidence" value="ECO:0007669"/>
    <property type="project" value="InterPro"/>
</dbReference>
<dbReference type="Gene3D" id="3.40.50.720">
    <property type="entry name" value="NAD(P)-binding Rossmann-like Domain"/>
    <property type="match status" value="1"/>
</dbReference>
<comment type="similarity">
    <text evidence="1">Belongs to the HIBADH-related family.</text>
</comment>
<dbReference type="PATRIC" id="fig|1179773.3.peg.3539"/>
<dbReference type="PANTHER" id="PTHR43580:SF2">
    <property type="entry name" value="CYTOKINE-LIKE NUCLEAR FACTOR N-PAC"/>
    <property type="match status" value="1"/>
</dbReference>
<dbReference type="STRING" id="1179773.BN6_35370"/>
<dbReference type="InterPro" id="IPR029154">
    <property type="entry name" value="HIBADH-like_NADP-bd"/>
</dbReference>
<evidence type="ECO:0000259" key="5">
    <source>
        <dbReference type="Pfam" id="PF03446"/>
    </source>
</evidence>
<organism evidence="7 8">
    <name type="scientific">Saccharothrix espanaensis (strain ATCC 51144 / DSM 44229 / JCM 9112 / NBRC 15066 / NRRL 15764)</name>
    <dbReference type="NCBI Taxonomy" id="1179773"/>
    <lineage>
        <taxon>Bacteria</taxon>
        <taxon>Bacillati</taxon>
        <taxon>Actinomycetota</taxon>
        <taxon>Actinomycetes</taxon>
        <taxon>Pseudonocardiales</taxon>
        <taxon>Pseudonocardiaceae</taxon>
        <taxon>Saccharothrix</taxon>
    </lineage>
</organism>
<keyword evidence="2 7" id="KW-0560">Oxidoreductase</keyword>
<dbReference type="InterPro" id="IPR051265">
    <property type="entry name" value="HIBADH-related_NP60_sf"/>
</dbReference>
<dbReference type="InterPro" id="IPR036291">
    <property type="entry name" value="NAD(P)-bd_dom_sf"/>
</dbReference>
<dbReference type="Pfam" id="PF14833">
    <property type="entry name" value="NAD_binding_11"/>
    <property type="match status" value="1"/>
</dbReference>
<dbReference type="PIRSF" id="PIRSF000103">
    <property type="entry name" value="HIBADH"/>
    <property type="match status" value="1"/>
</dbReference>
<dbReference type="InterPro" id="IPR006115">
    <property type="entry name" value="6PGDH_NADP-bd"/>
</dbReference>
<evidence type="ECO:0000259" key="6">
    <source>
        <dbReference type="Pfam" id="PF14833"/>
    </source>
</evidence>
<dbReference type="BioCyc" id="SESP1179773:BN6_RS17145-MONOMER"/>
<feature type="domain" description="3-hydroxyisobutyrate dehydrogenase-like NAD-binding" evidence="6">
    <location>
        <begin position="161"/>
        <end position="273"/>
    </location>
</feature>
<dbReference type="SUPFAM" id="SSF48179">
    <property type="entry name" value="6-phosphogluconate dehydrogenase C-terminal domain-like"/>
    <property type="match status" value="1"/>
</dbReference>
<dbReference type="InterPro" id="IPR015815">
    <property type="entry name" value="HIBADH-related"/>
</dbReference>
<feature type="domain" description="6-phosphogluconate dehydrogenase NADP-binding" evidence="5">
    <location>
        <begin position="4"/>
        <end position="153"/>
    </location>
</feature>
<dbReference type="GO" id="GO:0008442">
    <property type="term" value="F:3-hydroxyisobutyrate dehydrogenase activity"/>
    <property type="evidence" value="ECO:0007669"/>
    <property type="project" value="UniProtKB-EC"/>
</dbReference>
<accession>K0JSV8</accession>
<evidence type="ECO:0000256" key="3">
    <source>
        <dbReference type="ARBA" id="ARBA00023027"/>
    </source>
</evidence>
<evidence type="ECO:0000313" key="8">
    <source>
        <dbReference type="Proteomes" id="UP000006281"/>
    </source>
</evidence>
<gene>
    <name evidence="7" type="ordered locus">BN6_35370</name>
</gene>
<dbReference type="GO" id="GO:0051287">
    <property type="term" value="F:NAD binding"/>
    <property type="evidence" value="ECO:0007669"/>
    <property type="project" value="InterPro"/>
</dbReference>
<dbReference type="InterPro" id="IPR013328">
    <property type="entry name" value="6PGD_dom2"/>
</dbReference>
<evidence type="ECO:0000256" key="4">
    <source>
        <dbReference type="PIRSR" id="PIRSR000103-1"/>
    </source>
</evidence>
<keyword evidence="8" id="KW-1185">Reference proteome</keyword>
<name>K0JSV8_SACES</name>
<dbReference type="PANTHER" id="PTHR43580">
    <property type="entry name" value="OXIDOREDUCTASE GLYR1-RELATED"/>
    <property type="match status" value="1"/>
</dbReference>